<gene>
    <name evidence="2" type="ORF">LSH36_526g01093</name>
</gene>
<evidence type="ECO:0000313" key="2">
    <source>
        <dbReference type="EMBL" id="KAK2147960.1"/>
    </source>
</evidence>
<feature type="region of interest" description="Disordered" evidence="1">
    <location>
        <begin position="1"/>
        <end position="26"/>
    </location>
</feature>
<feature type="compositionally biased region" description="Basic residues" evidence="1">
    <location>
        <begin position="53"/>
        <end position="62"/>
    </location>
</feature>
<protein>
    <submittedName>
        <fullName evidence="2">Uncharacterized protein</fullName>
    </submittedName>
</protein>
<evidence type="ECO:0000313" key="3">
    <source>
        <dbReference type="Proteomes" id="UP001208570"/>
    </source>
</evidence>
<dbReference type="AlphaFoldDB" id="A0AAD9J8Q4"/>
<accession>A0AAD9J8Q4</accession>
<evidence type="ECO:0000256" key="1">
    <source>
        <dbReference type="SAM" id="MobiDB-lite"/>
    </source>
</evidence>
<feature type="compositionally biased region" description="Polar residues" evidence="1">
    <location>
        <begin position="1"/>
        <end position="10"/>
    </location>
</feature>
<sequence>MKIITSSTDIPSAAGNHGTNGKPRMELNTQDVSACIRKPPLLIRMPAPQKSSGSKKAKKQIKKTLPGLEVSTSKRPPSKRMKKVARILQPDEHMLLEALSLQTSAYQRKFKIDNSLPKVTYQQTTEEVIFLNEDKFSPVSTAPVTTVVKQENGINHPSSSDIGNKNINLCYCDQELKIEADYEDNSLHELQFIEAYQELHRTSSSVEYVPISNIKVEDSENSSAEVKGQVGLMDTSDSVSANCCHREVVHVTNCQSSRQLHET</sequence>
<organism evidence="2 3">
    <name type="scientific">Paralvinella palmiformis</name>
    <dbReference type="NCBI Taxonomy" id="53620"/>
    <lineage>
        <taxon>Eukaryota</taxon>
        <taxon>Metazoa</taxon>
        <taxon>Spiralia</taxon>
        <taxon>Lophotrochozoa</taxon>
        <taxon>Annelida</taxon>
        <taxon>Polychaeta</taxon>
        <taxon>Sedentaria</taxon>
        <taxon>Canalipalpata</taxon>
        <taxon>Terebellida</taxon>
        <taxon>Terebelliformia</taxon>
        <taxon>Alvinellidae</taxon>
        <taxon>Paralvinella</taxon>
    </lineage>
</organism>
<comment type="caution">
    <text evidence="2">The sequence shown here is derived from an EMBL/GenBank/DDBJ whole genome shotgun (WGS) entry which is preliminary data.</text>
</comment>
<name>A0AAD9J8Q4_9ANNE</name>
<keyword evidence="3" id="KW-1185">Reference proteome</keyword>
<dbReference type="Proteomes" id="UP001208570">
    <property type="component" value="Unassembled WGS sequence"/>
</dbReference>
<feature type="region of interest" description="Disordered" evidence="1">
    <location>
        <begin position="39"/>
        <end position="82"/>
    </location>
</feature>
<dbReference type="EMBL" id="JAODUP010000526">
    <property type="protein sequence ID" value="KAK2147960.1"/>
    <property type="molecule type" value="Genomic_DNA"/>
</dbReference>
<proteinExistence type="predicted"/>
<reference evidence="2" key="1">
    <citation type="journal article" date="2023" name="Mol. Biol. Evol.">
        <title>Third-Generation Sequencing Reveals the Adaptive Role of the Epigenome in Three Deep-Sea Polychaetes.</title>
        <authorList>
            <person name="Perez M."/>
            <person name="Aroh O."/>
            <person name="Sun Y."/>
            <person name="Lan Y."/>
            <person name="Juniper S.K."/>
            <person name="Young C.R."/>
            <person name="Angers B."/>
            <person name="Qian P.Y."/>
        </authorList>
    </citation>
    <scope>NUCLEOTIDE SEQUENCE</scope>
    <source>
        <strain evidence="2">P08H-3</strain>
    </source>
</reference>